<dbReference type="Proteomes" id="UP000010847">
    <property type="component" value="Chromosome"/>
</dbReference>
<evidence type="ECO:0000313" key="3">
    <source>
        <dbReference type="Proteomes" id="UP000010847"/>
    </source>
</evidence>
<dbReference type="InterPro" id="IPR045175">
    <property type="entry name" value="M28_fam"/>
</dbReference>
<dbReference type="AlphaFoldDB" id="W0EFH4"/>
<dbReference type="RefSeq" id="WP_006715940.1">
    <property type="nucleotide sequence ID" value="NZ_CP007032.1"/>
</dbReference>
<accession>W0EFH4</accession>
<dbReference type="eggNOG" id="COG2234">
    <property type="taxonomic scope" value="Bacteria"/>
</dbReference>
<dbReference type="InterPro" id="IPR007484">
    <property type="entry name" value="Peptidase_M28"/>
</dbReference>
<dbReference type="GO" id="GO:0004177">
    <property type="term" value="F:aminopeptidase activity"/>
    <property type="evidence" value="ECO:0007669"/>
    <property type="project" value="UniProtKB-KW"/>
</dbReference>
<dbReference type="HOGENOM" id="CLU_019932_0_0_9"/>
<dbReference type="KEGG" id="dmt:DESME_12860"/>
<proteinExistence type="predicted"/>
<dbReference type="PANTHER" id="PTHR12147">
    <property type="entry name" value="METALLOPEPTIDASE M28 FAMILY MEMBER"/>
    <property type="match status" value="1"/>
</dbReference>
<keyword evidence="2" id="KW-0378">Hydrolase</keyword>
<dbReference type="GO" id="GO:0008235">
    <property type="term" value="F:metalloexopeptidase activity"/>
    <property type="evidence" value="ECO:0007669"/>
    <property type="project" value="InterPro"/>
</dbReference>
<dbReference type="OrthoDB" id="233977at2"/>
<evidence type="ECO:0000259" key="1">
    <source>
        <dbReference type="Pfam" id="PF04389"/>
    </source>
</evidence>
<dbReference type="Pfam" id="PF04389">
    <property type="entry name" value="Peptidase_M28"/>
    <property type="match status" value="1"/>
</dbReference>
<keyword evidence="2" id="KW-0645">Protease</keyword>
<keyword evidence="3" id="KW-1185">Reference proteome</keyword>
<name>W0EFH4_9FIRM</name>
<dbReference type="SUPFAM" id="SSF53187">
    <property type="entry name" value="Zn-dependent exopeptidases"/>
    <property type="match status" value="1"/>
</dbReference>
<protein>
    <submittedName>
        <fullName evidence="2">Aminopeptidase</fullName>
    </submittedName>
</protein>
<gene>
    <name evidence="2" type="ORF">DESME_12860</name>
</gene>
<feature type="domain" description="Peptidase M28" evidence="1">
    <location>
        <begin position="146"/>
        <end position="338"/>
    </location>
</feature>
<dbReference type="EMBL" id="CP007032">
    <property type="protein sequence ID" value="AHF07816.1"/>
    <property type="molecule type" value="Genomic_DNA"/>
</dbReference>
<organism evidence="2 3">
    <name type="scientific">Desulfitobacterium metallireducens DSM 15288</name>
    <dbReference type="NCBI Taxonomy" id="871968"/>
    <lineage>
        <taxon>Bacteria</taxon>
        <taxon>Bacillati</taxon>
        <taxon>Bacillota</taxon>
        <taxon>Clostridia</taxon>
        <taxon>Eubacteriales</taxon>
        <taxon>Desulfitobacteriaceae</taxon>
        <taxon>Desulfitobacterium</taxon>
    </lineage>
</organism>
<keyword evidence="2" id="KW-0031">Aminopeptidase</keyword>
<reference evidence="2 3" key="1">
    <citation type="submission" date="2013-12" db="EMBL/GenBank/DDBJ databases">
        <authorList>
            <consortium name="DOE Joint Genome Institute"/>
            <person name="Smidt H."/>
            <person name="Huntemann M."/>
            <person name="Han J."/>
            <person name="Chen A."/>
            <person name="Kyrpides N."/>
            <person name="Mavromatis K."/>
            <person name="Markowitz V."/>
            <person name="Palaniappan K."/>
            <person name="Ivanova N."/>
            <person name="Schaumberg A."/>
            <person name="Pati A."/>
            <person name="Liolios K."/>
            <person name="Nordberg H.P."/>
            <person name="Cantor M.N."/>
            <person name="Hua S.X."/>
            <person name="Woyke T."/>
        </authorList>
    </citation>
    <scope>NUCLEOTIDE SEQUENCE [LARGE SCALE GENOMIC DNA]</scope>
    <source>
        <strain evidence="3">DSM 15288</strain>
    </source>
</reference>
<dbReference type="PANTHER" id="PTHR12147:SF26">
    <property type="entry name" value="PEPTIDASE M28 DOMAIN-CONTAINING PROTEIN"/>
    <property type="match status" value="1"/>
</dbReference>
<sequence>MNSRRNFLKMLLGLSALYLPWTFWPGKINEAFHSAVKRPPVSLITPLPELPQGLINEEVLYRSAMEDIIALTAPDMQGRQAGTVGENNASSYLAKQMSTLGLKPMGDQGESFTHVFTIPPVTKKVINGRLTFTAGNLGSLRTPSANLLGALMGKAQDQVILVSAHYDHLGVNEGKVYPGANDNASGVSCVLEVIRHLLRDGKVPQKTLVFAFWSAEEMGFVGSQSFVQSPTFPLGQIQAMLNIDTVGNGMVGNFALWSESENNLAYQTLNAAAAQAGASALHTPFGGHNSDQVSFAQVGIPAATLMARDWLNQNHTPEDTPGQIKPEQLQLASDIVYRAVQRLAF</sequence>
<dbReference type="GO" id="GO:0006508">
    <property type="term" value="P:proteolysis"/>
    <property type="evidence" value="ECO:0007669"/>
    <property type="project" value="InterPro"/>
</dbReference>
<evidence type="ECO:0000313" key="2">
    <source>
        <dbReference type="EMBL" id="AHF07816.1"/>
    </source>
</evidence>
<dbReference type="Gene3D" id="3.40.630.10">
    <property type="entry name" value="Zn peptidases"/>
    <property type="match status" value="1"/>
</dbReference>
<dbReference type="STRING" id="871968.DESME_12860"/>